<dbReference type="Gene3D" id="1.25.70.10">
    <property type="entry name" value="Transcription termination factor 3, mitochondrial"/>
    <property type="match status" value="1"/>
</dbReference>
<dbReference type="GO" id="GO:0003676">
    <property type="term" value="F:nucleic acid binding"/>
    <property type="evidence" value="ECO:0007669"/>
    <property type="project" value="InterPro"/>
</dbReference>
<reference evidence="4 5" key="1">
    <citation type="submission" date="2024-01" db="EMBL/GenBank/DDBJ databases">
        <title>The genomes of 5 underutilized Papilionoideae crops provide insights into root nodulation and disease resistanc.</title>
        <authorList>
            <person name="Jiang F."/>
        </authorList>
    </citation>
    <scope>NUCLEOTIDE SEQUENCE [LARGE SCALE GENOMIC DNA]</scope>
    <source>
        <strain evidence="4">JINMINGXINNONG_FW02</strain>
        <tissue evidence="4">Leaves</tissue>
    </source>
</reference>
<name>A0AAN9LHX7_PHACN</name>
<comment type="caution">
    <text evidence="4">The sequence shown here is derived from an EMBL/GenBank/DDBJ whole genome shotgun (WGS) entry which is preliminary data.</text>
</comment>
<keyword evidence="5" id="KW-1185">Reference proteome</keyword>
<keyword evidence="2" id="KW-0804">Transcription</keyword>
<dbReference type="PANTHER" id="PTHR13068:SF133">
    <property type="entry name" value="MITOCHONDRIAL TRANSCRIPTION TERMINATION FACTOR FAMILY PROTEIN"/>
    <property type="match status" value="1"/>
</dbReference>
<sequence length="380" mass="42650">MHHFLLARLTTRTPHFGVLCHNAILFLNSRTLSVSNTKYHKGGTFNSFSIINSCGLSPKTALEFSKRLELKNPDGANAVIDLLRSYGFSKTQLCSLVKKLPSVLLSNPDKTLLPKLKFFRSIGFSSTDLPTFLVRKPTFLKSSLEKTIRPCYVVIRSLVRCDKEVVSTLKHGLWHFNSRNVVNNSLPNIEALRQLGLPQGSISLLVANFPSVTFMKHAGFVEAVEKVKEMGFDPLKTSFVMALKAFADISEASWKSKLEVLEKCGWSSDISLLAFKKHPQFMVSSESKILKIMSFLTKDVGLAPEDIARCPALLKCNLEKTVIPRFAVIKILKRKGLIKSDLKISTFIKISEKVFLEKYVTRFQSYEPLVLAAYKGQKSN</sequence>
<evidence type="ECO:0000256" key="2">
    <source>
        <dbReference type="ARBA" id="ARBA00022472"/>
    </source>
</evidence>
<organism evidence="4 5">
    <name type="scientific">Phaseolus coccineus</name>
    <name type="common">Scarlet runner bean</name>
    <name type="synonym">Phaseolus multiflorus</name>
    <dbReference type="NCBI Taxonomy" id="3886"/>
    <lineage>
        <taxon>Eukaryota</taxon>
        <taxon>Viridiplantae</taxon>
        <taxon>Streptophyta</taxon>
        <taxon>Embryophyta</taxon>
        <taxon>Tracheophyta</taxon>
        <taxon>Spermatophyta</taxon>
        <taxon>Magnoliopsida</taxon>
        <taxon>eudicotyledons</taxon>
        <taxon>Gunneridae</taxon>
        <taxon>Pentapetalae</taxon>
        <taxon>rosids</taxon>
        <taxon>fabids</taxon>
        <taxon>Fabales</taxon>
        <taxon>Fabaceae</taxon>
        <taxon>Papilionoideae</taxon>
        <taxon>50 kb inversion clade</taxon>
        <taxon>NPAAA clade</taxon>
        <taxon>indigoferoid/millettioid clade</taxon>
        <taxon>Phaseoleae</taxon>
        <taxon>Phaseolus</taxon>
    </lineage>
</organism>
<dbReference type="AlphaFoldDB" id="A0AAN9LHX7"/>
<keyword evidence="2" id="KW-0806">Transcription termination</keyword>
<dbReference type="InterPro" id="IPR003690">
    <property type="entry name" value="MTERF"/>
</dbReference>
<accession>A0AAN9LHX7</accession>
<dbReference type="SMART" id="SM00733">
    <property type="entry name" value="Mterf"/>
    <property type="match status" value="6"/>
</dbReference>
<dbReference type="Proteomes" id="UP001374584">
    <property type="component" value="Unassembled WGS sequence"/>
</dbReference>
<dbReference type="EMBL" id="JAYMYR010000011">
    <property type="protein sequence ID" value="KAK7333713.1"/>
    <property type="molecule type" value="Genomic_DNA"/>
</dbReference>
<gene>
    <name evidence="4" type="ORF">VNO80_30490</name>
</gene>
<dbReference type="PANTHER" id="PTHR13068">
    <property type="entry name" value="CGI-12 PROTEIN-RELATED"/>
    <property type="match status" value="1"/>
</dbReference>
<dbReference type="Pfam" id="PF02536">
    <property type="entry name" value="mTERF"/>
    <property type="match status" value="1"/>
</dbReference>
<evidence type="ECO:0000313" key="5">
    <source>
        <dbReference type="Proteomes" id="UP001374584"/>
    </source>
</evidence>
<keyword evidence="3" id="KW-0809">Transit peptide</keyword>
<evidence type="ECO:0000313" key="4">
    <source>
        <dbReference type="EMBL" id="KAK7333713.1"/>
    </source>
</evidence>
<protein>
    <submittedName>
        <fullName evidence="4">Uncharacterized protein</fullName>
    </submittedName>
</protein>
<comment type="similarity">
    <text evidence="1">Belongs to the mTERF family.</text>
</comment>
<proteinExistence type="inferred from homology"/>
<evidence type="ECO:0000256" key="3">
    <source>
        <dbReference type="ARBA" id="ARBA00022946"/>
    </source>
</evidence>
<keyword evidence="2" id="KW-0805">Transcription regulation</keyword>
<dbReference type="FunFam" id="1.25.70.10:FF:000001">
    <property type="entry name" value="Mitochondrial transcription termination factor-like"/>
    <property type="match status" value="1"/>
</dbReference>
<dbReference type="InterPro" id="IPR038538">
    <property type="entry name" value="MTERF_sf"/>
</dbReference>
<evidence type="ECO:0000256" key="1">
    <source>
        <dbReference type="ARBA" id="ARBA00007692"/>
    </source>
</evidence>
<dbReference type="GO" id="GO:0006353">
    <property type="term" value="P:DNA-templated transcription termination"/>
    <property type="evidence" value="ECO:0007669"/>
    <property type="project" value="UniProtKB-KW"/>
</dbReference>